<evidence type="ECO:0000313" key="4">
    <source>
        <dbReference type="Proteomes" id="UP000184292"/>
    </source>
</evidence>
<dbReference type="Pfam" id="PF01882">
    <property type="entry name" value="DUF58"/>
    <property type="match status" value="1"/>
</dbReference>
<feature type="domain" description="DUF58" evidence="2">
    <location>
        <begin position="52"/>
        <end position="252"/>
    </location>
</feature>
<sequence length="291" mass="31125">MSEAAALSLRAGAEALAAPLPPLMAEASELAATVLLGEHGRRRPGTGDDFWQYRPAGPGDPARRIDWRRSARGDTPFVQDKEWQTAQSVMLWVDAAASMGFASAGQPAKADRARLLGLAAAILLVRAGERVGLASAELPPGAGRPALERIAARLGESHEGEHGAPDLSLAPPYGRALLISDFLGPLDAVEAALAQATDRHVRGVLLMVLDPEEEAFPFSGRTIFESMAGTQRHETLQAGDLRGRYLARLAERKARLQDLAALSGWQVSIHHTDRSAAQALLWIHQALGRRA</sequence>
<proteinExistence type="predicted"/>
<dbReference type="Proteomes" id="UP000184292">
    <property type="component" value="Unassembled WGS sequence"/>
</dbReference>
<keyword evidence="4" id="KW-1185">Reference proteome</keyword>
<dbReference type="EMBL" id="FQYO01000002">
    <property type="protein sequence ID" value="SHI54484.1"/>
    <property type="molecule type" value="Genomic_DNA"/>
</dbReference>
<dbReference type="PANTHER" id="PTHR33608:SF6">
    <property type="entry name" value="BLL2464 PROTEIN"/>
    <property type="match status" value="1"/>
</dbReference>
<evidence type="ECO:0000259" key="2">
    <source>
        <dbReference type="Pfam" id="PF01882"/>
    </source>
</evidence>
<accession>A0A1M6C177</accession>
<evidence type="ECO:0000256" key="1">
    <source>
        <dbReference type="SAM" id="MobiDB-lite"/>
    </source>
</evidence>
<dbReference type="STRING" id="1447782.SAMN05444417_0941"/>
<gene>
    <name evidence="3" type="ORF">SAMN05444417_0941</name>
</gene>
<dbReference type="RefSeq" id="WP_073326674.1">
    <property type="nucleotide sequence ID" value="NZ_FQYO01000002.1"/>
</dbReference>
<dbReference type="PANTHER" id="PTHR33608">
    <property type="entry name" value="BLL2464 PROTEIN"/>
    <property type="match status" value="1"/>
</dbReference>
<organism evidence="3 4">
    <name type="scientific">Wenxinia saemankumensis</name>
    <dbReference type="NCBI Taxonomy" id="1447782"/>
    <lineage>
        <taxon>Bacteria</taxon>
        <taxon>Pseudomonadati</taxon>
        <taxon>Pseudomonadota</taxon>
        <taxon>Alphaproteobacteria</taxon>
        <taxon>Rhodobacterales</taxon>
        <taxon>Roseobacteraceae</taxon>
        <taxon>Wenxinia</taxon>
    </lineage>
</organism>
<evidence type="ECO:0000313" key="3">
    <source>
        <dbReference type="EMBL" id="SHI54484.1"/>
    </source>
</evidence>
<reference evidence="3 4" key="1">
    <citation type="submission" date="2016-11" db="EMBL/GenBank/DDBJ databases">
        <authorList>
            <person name="Jaros S."/>
            <person name="Januszkiewicz K."/>
            <person name="Wedrychowicz H."/>
        </authorList>
    </citation>
    <scope>NUCLEOTIDE SEQUENCE [LARGE SCALE GENOMIC DNA]</scope>
    <source>
        <strain evidence="3 4">DSM 100565</strain>
    </source>
</reference>
<feature type="region of interest" description="Disordered" evidence="1">
    <location>
        <begin position="38"/>
        <end position="65"/>
    </location>
</feature>
<protein>
    <recommendedName>
        <fullName evidence="2">DUF58 domain-containing protein</fullName>
    </recommendedName>
</protein>
<name>A0A1M6C177_9RHOB</name>
<dbReference type="AlphaFoldDB" id="A0A1M6C177"/>
<dbReference type="InterPro" id="IPR002881">
    <property type="entry name" value="DUF58"/>
</dbReference>